<feature type="compositionally biased region" description="Basic and acidic residues" evidence="1">
    <location>
        <begin position="198"/>
        <end position="210"/>
    </location>
</feature>
<reference evidence="3" key="1">
    <citation type="journal article" date="2018" name="Gigascience">
        <title>Genome assembly of the Pink Ipe (Handroanthus impetiginosus, Bignoniaceae), a highly valued, ecologically keystone Neotropical timber forest tree.</title>
        <authorList>
            <person name="Silva-Junior O.B."/>
            <person name="Grattapaglia D."/>
            <person name="Novaes E."/>
            <person name="Collevatti R.G."/>
        </authorList>
    </citation>
    <scope>NUCLEOTIDE SEQUENCE [LARGE SCALE GENOMIC DNA]</scope>
    <source>
        <strain evidence="3">cv. UFG-1</strain>
    </source>
</reference>
<accession>A0A2G9FXD2</accession>
<sequence length="218" mass="24835">MGINAGKDGSQRIKKHLDTMSMTSCGRISKSVKWCARSLTFKHLLEELKGTINGLSEFVEGRINSVSQDVEALTNAIDMKIDVITIEVRLLKRAVELDTADNRPSFSKVKVPKRIPFGKARSVNELKKFLWDIETYVQAAKVLENEKVSIMNIYLVRNLHRQEMKDLSSAIATADRLLDFYGEPNPDHKKKNSRKDKGKATKSEKKDKFKKDKGRRQV</sequence>
<dbReference type="OrthoDB" id="912717at2759"/>
<proteinExistence type="predicted"/>
<organism evidence="2 3">
    <name type="scientific">Handroanthus impetiginosus</name>
    <dbReference type="NCBI Taxonomy" id="429701"/>
    <lineage>
        <taxon>Eukaryota</taxon>
        <taxon>Viridiplantae</taxon>
        <taxon>Streptophyta</taxon>
        <taxon>Embryophyta</taxon>
        <taxon>Tracheophyta</taxon>
        <taxon>Spermatophyta</taxon>
        <taxon>Magnoliopsida</taxon>
        <taxon>eudicotyledons</taxon>
        <taxon>Gunneridae</taxon>
        <taxon>Pentapetalae</taxon>
        <taxon>asterids</taxon>
        <taxon>lamiids</taxon>
        <taxon>Lamiales</taxon>
        <taxon>Bignoniaceae</taxon>
        <taxon>Crescentiina</taxon>
        <taxon>Tabebuia alliance</taxon>
        <taxon>Handroanthus</taxon>
    </lineage>
</organism>
<keyword evidence="3" id="KW-1185">Reference proteome</keyword>
<dbReference type="EMBL" id="NKXS01009202">
    <property type="protein sequence ID" value="PIM97720.1"/>
    <property type="molecule type" value="Genomic_DNA"/>
</dbReference>
<feature type="region of interest" description="Disordered" evidence="1">
    <location>
        <begin position="181"/>
        <end position="218"/>
    </location>
</feature>
<evidence type="ECO:0000313" key="3">
    <source>
        <dbReference type="Proteomes" id="UP000231279"/>
    </source>
</evidence>
<evidence type="ECO:0000313" key="2">
    <source>
        <dbReference type="EMBL" id="PIM97720.1"/>
    </source>
</evidence>
<comment type="caution">
    <text evidence="2">The sequence shown here is derived from an EMBL/GenBank/DDBJ whole genome shotgun (WGS) entry which is preliminary data.</text>
</comment>
<evidence type="ECO:0000256" key="1">
    <source>
        <dbReference type="SAM" id="MobiDB-lite"/>
    </source>
</evidence>
<gene>
    <name evidence="2" type="ORF">CDL12_29808</name>
</gene>
<protein>
    <submittedName>
        <fullName evidence="2">Uncharacterized protein</fullName>
    </submittedName>
</protein>
<dbReference type="Proteomes" id="UP000231279">
    <property type="component" value="Unassembled WGS sequence"/>
</dbReference>
<dbReference type="AlphaFoldDB" id="A0A2G9FXD2"/>
<feature type="compositionally biased region" description="Basic residues" evidence="1">
    <location>
        <begin position="188"/>
        <end position="197"/>
    </location>
</feature>
<name>A0A2G9FXD2_9LAMI</name>